<accession>A0ABT7HNC8</accession>
<evidence type="ECO:0000313" key="2">
    <source>
        <dbReference type="EMBL" id="MDL0088408.1"/>
    </source>
</evidence>
<evidence type="ECO:0000256" key="1">
    <source>
        <dbReference type="SAM" id="Phobius"/>
    </source>
</evidence>
<comment type="caution">
    <text evidence="2">The sequence shown here is derived from an EMBL/GenBank/DDBJ whole genome shotgun (WGS) entry which is preliminary data.</text>
</comment>
<keyword evidence="1" id="KW-0812">Transmembrane</keyword>
<feature type="transmembrane region" description="Helical" evidence="1">
    <location>
        <begin position="82"/>
        <end position="105"/>
    </location>
</feature>
<dbReference type="Proteomes" id="UP001173801">
    <property type="component" value="Unassembled WGS sequence"/>
</dbReference>
<reference evidence="2" key="2">
    <citation type="journal article" date="2023" name="Microorganisms">
        <title>Isolation and Genomic Characteristics of Cat-Borne Campylobacter felis sp. nov. and Sheep-Borne Campylobacter ovis sp. nov.</title>
        <authorList>
            <person name="Wang H."/>
            <person name="Li Y."/>
            <person name="Gu Y."/>
            <person name="Zhou G."/>
            <person name="Chen X."/>
            <person name="Zhang X."/>
            <person name="Shao Z."/>
            <person name="Zhang J."/>
            <person name="Zhang M."/>
        </authorList>
    </citation>
    <scope>NUCLEOTIDE SEQUENCE</scope>
    <source>
        <strain evidence="2">PS10</strain>
    </source>
</reference>
<feature type="transmembrane region" description="Helical" evidence="1">
    <location>
        <begin position="7"/>
        <end position="30"/>
    </location>
</feature>
<feature type="transmembrane region" description="Helical" evidence="1">
    <location>
        <begin position="50"/>
        <end position="70"/>
    </location>
</feature>
<proteinExistence type="predicted"/>
<gene>
    <name evidence="2" type="ORF">NYG85_03320</name>
</gene>
<sequence length="106" mass="12271">MKQTWLFAVWLGSAVMATLCCLPALLFLLFGATFSLLSFLNPLVDFRLEFSIVAVLFFILWGILIFKGTKNCDLKARKRRKFLAIFYLVLLVFLLLYPEILGYFYA</sequence>
<reference evidence="2" key="1">
    <citation type="submission" date="2022-08" db="EMBL/GenBank/DDBJ databases">
        <authorList>
            <person name="Wang H."/>
        </authorList>
    </citation>
    <scope>NUCLEOTIDE SEQUENCE</scope>
    <source>
        <strain evidence="2">PS10</strain>
    </source>
</reference>
<keyword evidence="1" id="KW-0472">Membrane</keyword>
<evidence type="ECO:0000313" key="3">
    <source>
        <dbReference type="Proteomes" id="UP001173801"/>
    </source>
</evidence>
<dbReference type="RefSeq" id="WP_284937056.1">
    <property type="nucleotide sequence ID" value="NZ_JANURM010000002.1"/>
</dbReference>
<protein>
    <submittedName>
        <fullName evidence="2">Aryl sulfotransferase</fullName>
    </submittedName>
</protein>
<organism evidence="2 3">
    <name type="scientific">Campylobacter gastrosuis</name>
    <dbReference type="NCBI Taxonomy" id="2974576"/>
    <lineage>
        <taxon>Bacteria</taxon>
        <taxon>Pseudomonadati</taxon>
        <taxon>Campylobacterota</taxon>
        <taxon>Epsilonproteobacteria</taxon>
        <taxon>Campylobacterales</taxon>
        <taxon>Campylobacteraceae</taxon>
        <taxon>Campylobacter</taxon>
    </lineage>
</organism>
<keyword evidence="3" id="KW-1185">Reference proteome</keyword>
<dbReference type="EMBL" id="JANURM010000002">
    <property type="protein sequence ID" value="MDL0088408.1"/>
    <property type="molecule type" value="Genomic_DNA"/>
</dbReference>
<name>A0ABT7HNC8_9BACT</name>
<keyword evidence="1" id="KW-1133">Transmembrane helix</keyword>